<gene>
    <name evidence="2" type="ORF">ESZ26_14390</name>
    <name evidence="3" type="ORF">ESZ27_11310</name>
</gene>
<evidence type="ECO:0000313" key="2">
    <source>
        <dbReference type="EMBL" id="TWX56784.1"/>
    </source>
</evidence>
<dbReference type="Proteomes" id="UP000321525">
    <property type="component" value="Unassembled WGS sequence"/>
</dbReference>
<accession>A0A5C6QB23</accession>
<evidence type="ECO:0000256" key="1">
    <source>
        <dbReference type="SAM" id="SignalP"/>
    </source>
</evidence>
<sequence length="434" mass="49740">MQKSVKNFFFLMTSFFVGGASFASNIVANETENWGDEWSEEVVSPWKFSGFVEAGYGYLLQDNIVESNASLSEINTRVNLDYSHEAFELVSKAELIYDDVLRDTFLQTRELNIRFSPTDKTDVKLGRQILTWGTGDYIFLNDLFAKNWQSFFSGRDDQYLKAPSDSAKGTWYVGNYSLDLTWTPEFTPDIYITGERFSFYSPQAKAIVAPADKFRVEKTNKAQFSARLATNNNGVEYALYGYRGFWPTPVGITENNNQQLQAYFPAMNAWGASVRLPVAGGLFNAEYASYNSIEDNNGTNPFIANGQNRFLVGFESEVIKNLTASVQFYVEQTKHYQQFISHSATPATDVDENRQLLTFRLTYRTLQQKLIYSVFNFYSPTDNDGYLKPSIAYRYNDQWLFSAGANLFWGNEKYTFFGQHQQNSNAWLRVKAHF</sequence>
<organism evidence="3 5">
    <name type="scientific">Colwellia hornerae</name>
    <dbReference type="NCBI Taxonomy" id="89402"/>
    <lineage>
        <taxon>Bacteria</taxon>
        <taxon>Pseudomonadati</taxon>
        <taxon>Pseudomonadota</taxon>
        <taxon>Gammaproteobacteria</taxon>
        <taxon>Alteromonadales</taxon>
        <taxon>Colwelliaceae</taxon>
        <taxon>Colwellia</taxon>
    </lineage>
</organism>
<dbReference type="OrthoDB" id="9769143at2"/>
<comment type="caution">
    <text evidence="3">The sequence shown here is derived from an EMBL/GenBank/DDBJ whole genome shotgun (WGS) entry which is preliminary data.</text>
</comment>
<dbReference type="Proteomes" id="UP000321917">
    <property type="component" value="Unassembled WGS sequence"/>
</dbReference>
<keyword evidence="1" id="KW-0732">Signal</keyword>
<reference evidence="3 5" key="1">
    <citation type="submission" date="2019-07" db="EMBL/GenBank/DDBJ databases">
        <title>Genomes of sea-ice associated Colwellia species.</title>
        <authorList>
            <person name="Bowman J.P."/>
        </authorList>
    </citation>
    <scope>NUCLEOTIDE SEQUENCE [LARGE SCALE GENOMIC DNA]</scope>
    <source>
        <strain evidence="2 4">ACAM 607</strain>
        <strain evidence="3 5">IC036</strain>
    </source>
</reference>
<evidence type="ECO:0000313" key="3">
    <source>
        <dbReference type="EMBL" id="TWX66028.1"/>
    </source>
</evidence>
<feature type="signal peptide" evidence="1">
    <location>
        <begin position="1"/>
        <end position="23"/>
    </location>
</feature>
<dbReference type="RefSeq" id="WP_146800160.1">
    <property type="nucleotide sequence ID" value="NZ_VOLP01000020.1"/>
</dbReference>
<feature type="chain" id="PRO_5023057257" description="Porin" evidence="1">
    <location>
        <begin position="24"/>
        <end position="434"/>
    </location>
</feature>
<dbReference type="EMBL" id="VOLR01000021">
    <property type="protein sequence ID" value="TWX56784.1"/>
    <property type="molecule type" value="Genomic_DNA"/>
</dbReference>
<proteinExistence type="predicted"/>
<name>A0A5C6QB23_9GAMM</name>
<dbReference type="EMBL" id="VOLQ01000020">
    <property type="protein sequence ID" value="TWX66028.1"/>
    <property type="molecule type" value="Genomic_DNA"/>
</dbReference>
<evidence type="ECO:0000313" key="5">
    <source>
        <dbReference type="Proteomes" id="UP000321917"/>
    </source>
</evidence>
<protein>
    <recommendedName>
        <fullName evidence="6">Porin</fullName>
    </recommendedName>
</protein>
<evidence type="ECO:0000313" key="4">
    <source>
        <dbReference type="Proteomes" id="UP000321525"/>
    </source>
</evidence>
<evidence type="ECO:0008006" key="6">
    <source>
        <dbReference type="Google" id="ProtNLM"/>
    </source>
</evidence>
<dbReference type="AlphaFoldDB" id="A0A5C6QB23"/>
<keyword evidence="4" id="KW-1185">Reference proteome</keyword>